<evidence type="ECO:0000313" key="1">
    <source>
        <dbReference type="EMBL" id="AQS55690.1"/>
    </source>
</evidence>
<accession>A0A1U9K6Q1</accession>
<protein>
    <submittedName>
        <fullName evidence="1">Uncharacterized protein</fullName>
    </submittedName>
</protein>
<proteinExistence type="predicted"/>
<gene>
    <name evidence="1" type="ORF">B0W44_07695</name>
</gene>
<dbReference type="KEGG" id="ntr:B0W44_07695"/>
<keyword evidence="2" id="KW-1185">Reference proteome</keyword>
<dbReference type="Proteomes" id="UP000188603">
    <property type="component" value="Chromosome"/>
</dbReference>
<dbReference type="EMBL" id="CP019699">
    <property type="protein sequence ID" value="AQS55690.1"/>
    <property type="molecule type" value="Genomic_DNA"/>
</dbReference>
<dbReference type="OrthoDB" id="2666541at2"/>
<name>A0A1U9K6Q1_9BACL</name>
<sequence length="106" mass="12267">MAVVQNVKTFEQIAIPIDFLPPKPDRIIRSCPNNPKHEVYGDCAHLGGRMWLCADCGIEWRIDRKKENMVYYQIDEEGNAEIIRKVPLRMFPGLKLRDGEEVRKVG</sequence>
<organism evidence="1 2">
    <name type="scientific">Novibacillus thermophilus</name>
    <dbReference type="NCBI Taxonomy" id="1471761"/>
    <lineage>
        <taxon>Bacteria</taxon>
        <taxon>Bacillati</taxon>
        <taxon>Bacillota</taxon>
        <taxon>Bacilli</taxon>
        <taxon>Bacillales</taxon>
        <taxon>Thermoactinomycetaceae</taxon>
        <taxon>Novibacillus</taxon>
    </lineage>
</organism>
<evidence type="ECO:0000313" key="2">
    <source>
        <dbReference type="Proteomes" id="UP000188603"/>
    </source>
</evidence>
<reference evidence="1 2" key="1">
    <citation type="journal article" date="2015" name="Int. J. Syst. Evol. Microbiol.">
        <title>Novibacillus thermophilus gen. nov., sp. nov., a Gram-staining-negative and moderately thermophilic member of the family Thermoactinomycetaceae.</title>
        <authorList>
            <person name="Yang G."/>
            <person name="Chen J."/>
            <person name="Zhou S."/>
        </authorList>
    </citation>
    <scope>NUCLEOTIDE SEQUENCE [LARGE SCALE GENOMIC DNA]</scope>
    <source>
        <strain evidence="1 2">SG-1</strain>
    </source>
</reference>
<dbReference type="AlphaFoldDB" id="A0A1U9K6Q1"/>
<dbReference type="RefSeq" id="WP_077719557.1">
    <property type="nucleotide sequence ID" value="NZ_CP019699.1"/>
</dbReference>